<keyword evidence="1 6" id="KW-0004">4Fe-4S</keyword>
<dbReference type="InterPro" id="IPR012257">
    <property type="entry name" value="Glc_ox_4Fe-4S"/>
</dbReference>
<keyword evidence="4 6" id="KW-0408">Iron</keyword>
<keyword evidence="5 6" id="KW-0411">Iron-sulfur</keyword>
<keyword evidence="3" id="KW-0677">Repeat</keyword>
<evidence type="ECO:0000256" key="6">
    <source>
        <dbReference type="PIRNR" id="PIRNR000139"/>
    </source>
</evidence>
<dbReference type="EC" id="1.1.99.14" evidence="6"/>
<feature type="domain" description="4Fe-4S ferredoxin-type" evidence="7">
    <location>
        <begin position="6"/>
        <end position="35"/>
    </location>
</feature>
<evidence type="ECO:0000256" key="1">
    <source>
        <dbReference type="ARBA" id="ARBA00022485"/>
    </source>
</evidence>
<protein>
    <recommendedName>
        <fullName evidence="6">Glycolate oxidase iron-sulfur subunit</fullName>
        <ecNumber evidence="6">1.1.99.14</ecNumber>
    </recommendedName>
</protein>
<dbReference type="InterPro" id="IPR017900">
    <property type="entry name" value="4Fe4S_Fe_S_CS"/>
</dbReference>
<comment type="cofactor">
    <cofactor evidence="6">
        <name>[4Fe-4S] cluster</name>
        <dbReference type="ChEBI" id="CHEBI:49883"/>
    </cofactor>
    <text evidence="6">Binds 2 [4Fe-4S] clusters.</text>
</comment>
<evidence type="ECO:0000256" key="4">
    <source>
        <dbReference type="ARBA" id="ARBA00023004"/>
    </source>
</evidence>
<comment type="catalytic activity">
    <reaction evidence="6">
        <text>glycolate + A = glyoxylate + AH2</text>
        <dbReference type="Rhea" id="RHEA:21264"/>
        <dbReference type="ChEBI" id="CHEBI:13193"/>
        <dbReference type="ChEBI" id="CHEBI:17499"/>
        <dbReference type="ChEBI" id="CHEBI:29805"/>
        <dbReference type="ChEBI" id="CHEBI:36655"/>
        <dbReference type="EC" id="1.1.99.14"/>
    </reaction>
</comment>
<proteinExistence type="predicted"/>
<dbReference type="InterPro" id="IPR009051">
    <property type="entry name" value="Helical_ferredxn"/>
</dbReference>
<comment type="catalytic activity">
    <reaction evidence="6">
        <text>(R)-lactate + A = pyruvate + AH2</text>
        <dbReference type="Rhea" id="RHEA:15089"/>
        <dbReference type="ChEBI" id="CHEBI:13193"/>
        <dbReference type="ChEBI" id="CHEBI:15361"/>
        <dbReference type="ChEBI" id="CHEBI:16004"/>
        <dbReference type="ChEBI" id="CHEBI:17499"/>
    </reaction>
</comment>
<evidence type="ECO:0000256" key="3">
    <source>
        <dbReference type="ARBA" id="ARBA00022737"/>
    </source>
</evidence>
<keyword evidence="2 6" id="KW-0479">Metal-binding</keyword>
<reference evidence="8" key="1">
    <citation type="submission" date="2015-04" db="EMBL/GenBank/DDBJ databases">
        <authorList>
            <person name="Syromyatnikov M.Y."/>
            <person name="Popov V.N."/>
        </authorList>
    </citation>
    <scope>NUCLEOTIDE SEQUENCE</scope>
    <source>
        <strain evidence="8">MO-1</strain>
    </source>
</reference>
<name>A0A1S7LLU9_MAGMO</name>
<dbReference type="PROSITE" id="PS51379">
    <property type="entry name" value="4FE4S_FER_2"/>
    <property type="match status" value="2"/>
</dbReference>
<dbReference type="AlphaFoldDB" id="A0A1S7LLU9"/>
<sequence length="417" mass="45209">MSKLNKKKYSNADKCTHCGYCLPVCPTYRVENQEMQSPRGRVSIVLAMVRGAIPQEQAVEALSHCISCRACHGACPVGVRPGKLALQARSLAPLKPGVWDRLLHWITDSPKRTTAASHLLSLYVRSGLQALLRPLFKLVPPFARFERLIPAHRPLAPRMLPQPPADAPVVALLGGCMARLFLPHVGMSAKALLQSLGYRVVTPKGFGCCGAPSRENGDREGFQRSVRSTLDAFGALDGVEAVITDSSVCTITARSYDKTMARDVEYKELAEVFSAKVMDLSTFLAEHHRKWQQAADDPGLGVLGFHDHCQLRHGLGTVSEPRALLQQLPVPAVEIPGDGFCCGAGGTYMLRYPSRSRAIRDLKLGELEASGAETIVAGNPGCLINLQAGLAEEGSPVKVRHMAEVLWQARKGNLPIS</sequence>
<dbReference type="Pfam" id="PF13183">
    <property type="entry name" value="Fer4_8"/>
    <property type="match status" value="1"/>
</dbReference>
<dbReference type="PANTHER" id="PTHR32479:SF17">
    <property type="entry name" value="GLYCOLATE OXIDASE IRON-SULFUR SUBUNIT"/>
    <property type="match status" value="1"/>
</dbReference>
<evidence type="ECO:0000256" key="5">
    <source>
        <dbReference type="ARBA" id="ARBA00023014"/>
    </source>
</evidence>
<dbReference type="InterPro" id="IPR017896">
    <property type="entry name" value="4Fe4S_Fe-S-bd"/>
</dbReference>
<organism evidence="8">
    <name type="scientific">Magnetococcus massalia (strain MO-1)</name>
    <dbReference type="NCBI Taxonomy" id="451514"/>
    <lineage>
        <taxon>Bacteria</taxon>
        <taxon>Pseudomonadati</taxon>
        <taxon>Pseudomonadota</taxon>
        <taxon>Magnetococcia</taxon>
        <taxon>Magnetococcales</taxon>
        <taxon>Magnetococcaceae</taxon>
        <taxon>Magnetococcus</taxon>
    </lineage>
</organism>
<dbReference type="PROSITE" id="PS00198">
    <property type="entry name" value="4FE4S_FER_1"/>
    <property type="match status" value="2"/>
</dbReference>
<evidence type="ECO:0000259" key="7">
    <source>
        <dbReference type="PROSITE" id="PS51379"/>
    </source>
</evidence>
<dbReference type="EMBL" id="LO017727">
    <property type="protein sequence ID" value="CRH07139.1"/>
    <property type="molecule type" value="Genomic_DNA"/>
</dbReference>
<dbReference type="Pfam" id="PF02754">
    <property type="entry name" value="CCG"/>
    <property type="match status" value="2"/>
</dbReference>
<dbReference type="GO" id="GO:0051539">
    <property type="term" value="F:4 iron, 4 sulfur cluster binding"/>
    <property type="evidence" value="ECO:0007669"/>
    <property type="project" value="UniProtKB-UniRule"/>
</dbReference>
<evidence type="ECO:0000256" key="2">
    <source>
        <dbReference type="ARBA" id="ARBA00022723"/>
    </source>
</evidence>
<dbReference type="Gene3D" id="1.10.1060.10">
    <property type="entry name" value="Alpha-helical ferredoxin"/>
    <property type="match status" value="1"/>
</dbReference>
<evidence type="ECO:0000313" key="8">
    <source>
        <dbReference type="EMBL" id="CRH07139.1"/>
    </source>
</evidence>
<accession>A0A1S7LLU9</accession>
<dbReference type="SUPFAM" id="SSF54862">
    <property type="entry name" value="4Fe-4S ferredoxins"/>
    <property type="match status" value="1"/>
</dbReference>
<dbReference type="PIRSF" id="PIRSF000139">
    <property type="entry name" value="Glc_ox_4Fe-4S"/>
    <property type="match status" value="1"/>
</dbReference>
<dbReference type="InterPro" id="IPR004017">
    <property type="entry name" value="Cys_rich_dom"/>
</dbReference>
<feature type="domain" description="4Fe-4S ferredoxin-type" evidence="7">
    <location>
        <begin position="55"/>
        <end position="85"/>
    </location>
</feature>
<gene>
    <name evidence="8" type="ORF">MAGMO_2993</name>
</gene>
<keyword evidence="6" id="KW-0249">Electron transport</keyword>
<dbReference type="PANTHER" id="PTHR32479">
    <property type="entry name" value="GLYCOLATE OXIDASE IRON-SULFUR SUBUNIT"/>
    <property type="match status" value="1"/>
</dbReference>
<dbReference type="GO" id="GO:0046872">
    <property type="term" value="F:metal ion binding"/>
    <property type="evidence" value="ECO:0007669"/>
    <property type="project" value="UniProtKB-UniRule"/>
</dbReference>
<comment type="function">
    <text evidence="6">Component of a complex that catalyzes the oxidation of glycolate to glyoxylate.</text>
</comment>
<keyword evidence="6" id="KW-0813">Transport</keyword>
<dbReference type="GO" id="GO:0019154">
    <property type="term" value="F:glycolate dehydrogenase activity"/>
    <property type="evidence" value="ECO:0007669"/>
    <property type="project" value="UniProtKB-EC"/>
</dbReference>